<organism evidence="6 7">
    <name type="scientific">Salinibacter ruber (strain M8)</name>
    <dbReference type="NCBI Taxonomy" id="761659"/>
    <lineage>
        <taxon>Bacteria</taxon>
        <taxon>Pseudomonadati</taxon>
        <taxon>Rhodothermota</taxon>
        <taxon>Rhodothermia</taxon>
        <taxon>Rhodothermales</taxon>
        <taxon>Salinibacteraceae</taxon>
        <taxon>Salinibacter</taxon>
    </lineage>
</organism>
<keyword evidence="6" id="KW-0614">Plasmid</keyword>
<name>D6CW12_SALRM</name>
<evidence type="ECO:0000256" key="3">
    <source>
        <dbReference type="ARBA" id="ARBA00022679"/>
    </source>
</evidence>
<dbReference type="EMBL" id="FP565813">
    <property type="protein sequence ID" value="CBH22841.1"/>
    <property type="molecule type" value="Genomic_DNA"/>
</dbReference>
<sequence length="336" mass="36859">MEPPLVSIITINYNEVEMTARCLERLQALTYPNVEVFAVDNASAEGQAKVLAERFPEVTVIANDTNDGFAGGNNVALRRARGQYVLLLNNDALPEPGLLEPLVETMEARPDVGIASPKIVFADGEGGDEPSRIQYAGSAPINPYTGRSHTVGYGEPDDGRFDEPGRTHLAHGAAMMIRRSVFEDIGLLAEDYFLYYEEHDFTERAKRAGYAVYYDARATVRHEASVSVGRHSPLKAHYMTRNRLLYLRRNVRGGAFLFSTLVYWVLAVPKQLLTLLVAGEAERFWATARGAAWHLRHAFDDVQGQCALPDAEPKDSAPAAAPDPQDASPSASVSTP</sequence>
<dbReference type="RefSeq" id="WP_013124676.1">
    <property type="nucleotide sequence ID" value="NC_014157.1"/>
</dbReference>
<dbReference type="PANTHER" id="PTHR43179">
    <property type="entry name" value="RHAMNOSYLTRANSFERASE WBBL"/>
    <property type="match status" value="1"/>
</dbReference>
<dbReference type="PANTHER" id="PTHR43179:SF12">
    <property type="entry name" value="GALACTOFURANOSYLTRANSFERASE GLFT2"/>
    <property type="match status" value="1"/>
</dbReference>
<dbReference type="InterPro" id="IPR029044">
    <property type="entry name" value="Nucleotide-diphossugar_trans"/>
</dbReference>
<gene>
    <name evidence="6" type="primary">wcaA</name>
    <name evidence="6" type="ORF">SRM_p84035</name>
</gene>
<protein>
    <submittedName>
        <fullName evidence="6">Glycosyl transferase, family 2</fullName>
    </submittedName>
</protein>
<dbReference type="Proteomes" id="UP000000933">
    <property type="component" value="Plasmid pSR84"/>
</dbReference>
<dbReference type="CDD" id="cd04186">
    <property type="entry name" value="GT_2_like_c"/>
    <property type="match status" value="1"/>
</dbReference>
<reference evidence="7" key="2">
    <citation type="submission" date="2010-04" db="EMBL/GenBank/DDBJ databases">
        <title>Genome sequence of Salinibacter ruber M8.</title>
        <authorList>
            <consortium name="Genoscope"/>
        </authorList>
    </citation>
    <scope>NUCLEOTIDE SEQUENCE [LARGE SCALE GENOMIC DNA]</scope>
    <source>
        <strain evidence="7">M8</strain>
        <plasmid evidence="7">pSR84</plasmid>
    </source>
</reference>
<dbReference type="KEGG" id="srm:SRM_p84035"/>
<dbReference type="Gene3D" id="3.90.550.10">
    <property type="entry name" value="Spore Coat Polysaccharide Biosynthesis Protein SpsA, Chain A"/>
    <property type="match status" value="1"/>
</dbReference>
<feature type="region of interest" description="Disordered" evidence="4">
    <location>
        <begin position="307"/>
        <end position="336"/>
    </location>
</feature>
<dbReference type="Pfam" id="PF00535">
    <property type="entry name" value="Glycos_transf_2"/>
    <property type="match status" value="1"/>
</dbReference>
<reference evidence="6 7" key="1">
    <citation type="journal article" date="2010" name="ISME J.">
        <title>Fine-scale evolution: genomic, phenotypic and ecological differentiation in two coexisting Salinibacter ruber strains.</title>
        <authorList>
            <person name="Pena A."/>
            <person name="Teeling H."/>
            <person name="Huerta-Cepas J."/>
            <person name="Santos F."/>
            <person name="Yarza P."/>
            <person name="Brito-Echeverria J."/>
            <person name="Lucio M."/>
            <person name="Schmitt-Kopplin P."/>
            <person name="Meseguer I."/>
            <person name="Schenowitz C."/>
            <person name="Dossat C."/>
            <person name="Barbe V."/>
            <person name="Dopazo J."/>
            <person name="Rossello-Mora R."/>
            <person name="Schuler M."/>
            <person name="Glockner F.O."/>
            <person name="Amann R."/>
            <person name="Gabaldon T."/>
            <person name="Anton J."/>
        </authorList>
    </citation>
    <scope>NUCLEOTIDE SEQUENCE [LARGE SCALE GENOMIC DNA]</scope>
    <source>
        <strain evidence="6 7">M8</strain>
        <plasmid evidence="7">pSR84</plasmid>
    </source>
</reference>
<accession>D6CW12</accession>
<feature type="compositionally biased region" description="Low complexity" evidence="4">
    <location>
        <begin position="316"/>
        <end position="336"/>
    </location>
</feature>
<evidence type="ECO:0000256" key="4">
    <source>
        <dbReference type="SAM" id="MobiDB-lite"/>
    </source>
</evidence>
<dbReference type="InterPro" id="IPR001173">
    <property type="entry name" value="Glyco_trans_2-like"/>
</dbReference>
<evidence type="ECO:0000256" key="1">
    <source>
        <dbReference type="ARBA" id="ARBA00006739"/>
    </source>
</evidence>
<geneLocation type="plasmid" evidence="6 7">
    <name>pSR84</name>
</geneLocation>
<comment type="similarity">
    <text evidence="1">Belongs to the glycosyltransferase 2 family.</text>
</comment>
<dbReference type="HOGENOM" id="CLU_023845_4_1_10"/>
<evidence type="ECO:0000259" key="5">
    <source>
        <dbReference type="Pfam" id="PF00535"/>
    </source>
</evidence>
<dbReference type="AlphaFoldDB" id="D6CW12"/>
<dbReference type="CAZy" id="GT2">
    <property type="family name" value="Glycosyltransferase Family 2"/>
</dbReference>
<proteinExistence type="inferred from homology"/>
<dbReference type="SUPFAM" id="SSF53448">
    <property type="entry name" value="Nucleotide-diphospho-sugar transferases"/>
    <property type="match status" value="1"/>
</dbReference>
<keyword evidence="3 6" id="KW-0808">Transferase</keyword>
<feature type="domain" description="Glycosyltransferase 2-like" evidence="5">
    <location>
        <begin position="7"/>
        <end position="186"/>
    </location>
</feature>
<evidence type="ECO:0000313" key="7">
    <source>
        <dbReference type="Proteomes" id="UP000000933"/>
    </source>
</evidence>
<evidence type="ECO:0000313" key="6">
    <source>
        <dbReference type="EMBL" id="CBH22841.1"/>
    </source>
</evidence>
<dbReference type="GO" id="GO:0016757">
    <property type="term" value="F:glycosyltransferase activity"/>
    <property type="evidence" value="ECO:0007669"/>
    <property type="project" value="UniProtKB-KW"/>
</dbReference>
<evidence type="ECO:0000256" key="2">
    <source>
        <dbReference type="ARBA" id="ARBA00022676"/>
    </source>
</evidence>
<keyword evidence="2" id="KW-0328">Glycosyltransferase</keyword>